<sequence length="124" mass="13987">MASSLAEISKVLLTDMVTRDVRNYGMGIETNQLVQEELRKKGLEIFASLYTADRSPACVSTRLVELLICKAIFTTCGYNYHHFAWGRELDILNASTEPVGVSEESVLYRSFFKETTLLERKEGA</sequence>
<protein>
    <submittedName>
        <fullName evidence="1">Uncharacterized protein</fullName>
    </submittedName>
</protein>
<gene>
    <name evidence="1" type="ORF">QBC34DRAFT_377678</name>
</gene>
<proteinExistence type="predicted"/>
<name>A0AAV9GU53_9PEZI</name>
<dbReference type="EMBL" id="MU865925">
    <property type="protein sequence ID" value="KAK4452183.1"/>
    <property type="molecule type" value="Genomic_DNA"/>
</dbReference>
<reference evidence="1" key="2">
    <citation type="submission" date="2023-05" db="EMBL/GenBank/DDBJ databases">
        <authorList>
            <consortium name="Lawrence Berkeley National Laboratory"/>
            <person name="Steindorff A."/>
            <person name="Hensen N."/>
            <person name="Bonometti L."/>
            <person name="Westerberg I."/>
            <person name="Brannstrom I.O."/>
            <person name="Guillou S."/>
            <person name="Cros-Aarteil S."/>
            <person name="Calhoun S."/>
            <person name="Haridas S."/>
            <person name="Kuo A."/>
            <person name="Mondo S."/>
            <person name="Pangilinan J."/>
            <person name="Riley R."/>
            <person name="Labutti K."/>
            <person name="Andreopoulos B."/>
            <person name="Lipzen A."/>
            <person name="Chen C."/>
            <person name="Yanf M."/>
            <person name="Daum C."/>
            <person name="Ng V."/>
            <person name="Clum A."/>
            <person name="Ohm R."/>
            <person name="Martin F."/>
            <person name="Silar P."/>
            <person name="Natvig D."/>
            <person name="Lalanne C."/>
            <person name="Gautier V."/>
            <person name="Ament-Velasquez S.L."/>
            <person name="Kruys A."/>
            <person name="Hutchinson M.I."/>
            <person name="Powell A.J."/>
            <person name="Barry K."/>
            <person name="Miller A.N."/>
            <person name="Grigoriev I.V."/>
            <person name="Debuchy R."/>
            <person name="Gladieux P."/>
            <person name="Thoren M.H."/>
            <person name="Johannesson H."/>
        </authorList>
    </citation>
    <scope>NUCLEOTIDE SEQUENCE</scope>
    <source>
        <strain evidence="1">PSN243</strain>
    </source>
</reference>
<evidence type="ECO:0000313" key="2">
    <source>
        <dbReference type="Proteomes" id="UP001321760"/>
    </source>
</evidence>
<evidence type="ECO:0000313" key="1">
    <source>
        <dbReference type="EMBL" id="KAK4452183.1"/>
    </source>
</evidence>
<organism evidence="1 2">
    <name type="scientific">Podospora aff. communis PSN243</name>
    <dbReference type="NCBI Taxonomy" id="3040156"/>
    <lineage>
        <taxon>Eukaryota</taxon>
        <taxon>Fungi</taxon>
        <taxon>Dikarya</taxon>
        <taxon>Ascomycota</taxon>
        <taxon>Pezizomycotina</taxon>
        <taxon>Sordariomycetes</taxon>
        <taxon>Sordariomycetidae</taxon>
        <taxon>Sordariales</taxon>
        <taxon>Podosporaceae</taxon>
        <taxon>Podospora</taxon>
    </lineage>
</organism>
<comment type="caution">
    <text evidence="1">The sequence shown here is derived from an EMBL/GenBank/DDBJ whole genome shotgun (WGS) entry which is preliminary data.</text>
</comment>
<dbReference type="Proteomes" id="UP001321760">
    <property type="component" value="Unassembled WGS sequence"/>
</dbReference>
<reference evidence="1" key="1">
    <citation type="journal article" date="2023" name="Mol. Phylogenet. Evol.">
        <title>Genome-scale phylogeny and comparative genomics of the fungal order Sordariales.</title>
        <authorList>
            <person name="Hensen N."/>
            <person name="Bonometti L."/>
            <person name="Westerberg I."/>
            <person name="Brannstrom I.O."/>
            <person name="Guillou S."/>
            <person name="Cros-Aarteil S."/>
            <person name="Calhoun S."/>
            <person name="Haridas S."/>
            <person name="Kuo A."/>
            <person name="Mondo S."/>
            <person name="Pangilinan J."/>
            <person name="Riley R."/>
            <person name="LaButti K."/>
            <person name="Andreopoulos B."/>
            <person name="Lipzen A."/>
            <person name="Chen C."/>
            <person name="Yan M."/>
            <person name="Daum C."/>
            <person name="Ng V."/>
            <person name="Clum A."/>
            <person name="Steindorff A."/>
            <person name="Ohm R.A."/>
            <person name="Martin F."/>
            <person name="Silar P."/>
            <person name="Natvig D.O."/>
            <person name="Lalanne C."/>
            <person name="Gautier V."/>
            <person name="Ament-Velasquez S.L."/>
            <person name="Kruys A."/>
            <person name="Hutchinson M.I."/>
            <person name="Powell A.J."/>
            <person name="Barry K."/>
            <person name="Miller A.N."/>
            <person name="Grigoriev I.V."/>
            <person name="Debuchy R."/>
            <person name="Gladieux P."/>
            <person name="Hiltunen Thoren M."/>
            <person name="Johannesson H."/>
        </authorList>
    </citation>
    <scope>NUCLEOTIDE SEQUENCE</scope>
    <source>
        <strain evidence="1">PSN243</strain>
    </source>
</reference>
<dbReference type="AlphaFoldDB" id="A0AAV9GU53"/>
<accession>A0AAV9GU53</accession>
<keyword evidence="2" id="KW-1185">Reference proteome</keyword>